<evidence type="ECO:0000256" key="1">
    <source>
        <dbReference type="SAM" id="MobiDB-lite"/>
    </source>
</evidence>
<name>A0A0C3A9Y6_9AGAM</name>
<accession>A0A0C3A9Y6</accession>
<reference evidence="2 3" key="1">
    <citation type="submission" date="2014-04" db="EMBL/GenBank/DDBJ databases">
        <authorList>
            <consortium name="DOE Joint Genome Institute"/>
            <person name="Kuo A."/>
            <person name="Kohler A."/>
            <person name="Nagy L.G."/>
            <person name="Floudas D."/>
            <person name="Copeland A."/>
            <person name="Barry K.W."/>
            <person name="Cichocki N."/>
            <person name="Veneault-Fourrey C."/>
            <person name="LaButti K."/>
            <person name="Lindquist E.A."/>
            <person name="Lipzen A."/>
            <person name="Lundell T."/>
            <person name="Morin E."/>
            <person name="Murat C."/>
            <person name="Sun H."/>
            <person name="Tunlid A."/>
            <person name="Henrissat B."/>
            <person name="Grigoriev I.V."/>
            <person name="Hibbett D.S."/>
            <person name="Martin F."/>
            <person name="Nordberg H.P."/>
            <person name="Cantor M.N."/>
            <person name="Hua S.X."/>
        </authorList>
    </citation>
    <scope>NUCLEOTIDE SEQUENCE [LARGE SCALE GENOMIC DNA]</scope>
    <source>
        <strain evidence="2 3">Foug A</strain>
    </source>
</reference>
<organism evidence="2 3">
    <name type="scientific">Scleroderma citrinum Foug A</name>
    <dbReference type="NCBI Taxonomy" id="1036808"/>
    <lineage>
        <taxon>Eukaryota</taxon>
        <taxon>Fungi</taxon>
        <taxon>Dikarya</taxon>
        <taxon>Basidiomycota</taxon>
        <taxon>Agaricomycotina</taxon>
        <taxon>Agaricomycetes</taxon>
        <taxon>Agaricomycetidae</taxon>
        <taxon>Boletales</taxon>
        <taxon>Sclerodermatineae</taxon>
        <taxon>Sclerodermataceae</taxon>
        <taxon>Scleroderma</taxon>
    </lineage>
</organism>
<sequence>MGMVLCPHFPVPTVGLDGLGAAATLGEGDDVGNPLGIVPRTKSNIHHHHSGPYAALSARSWGFDSISGLHGPSTHARTQTRRGHWPTQ</sequence>
<reference evidence="3" key="2">
    <citation type="submission" date="2015-01" db="EMBL/GenBank/DDBJ databases">
        <title>Evolutionary Origins and Diversification of the Mycorrhizal Mutualists.</title>
        <authorList>
            <consortium name="DOE Joint Genome Institute"/>
            <consortium name="Mycorrhizal Genomics Consortium"/>
            <person name="Kohler A."/>
            <person name="Kuo A."/>
            <person name="Nagy L.G."/>
            <person name="Floudas D."/>
            <person name="Copeland A."/>
            <person name="Barry K.W."/>
            <person name="Cichocki N."/>
            <person name="Veneault-Fourrey C."/>
            <person name="LaButti K."/>
            <person name="Lindquist E.A."/>
            <person name="Lipzen A."/>
            <person name="Lundell T."/>
            <person name="Morin E."/>
            <person name="Murat C."/>
            <person name="Riley R."/>
            <person name="Ohm R."/>
            <person name="Sun H."/>
            <person name="Tunlid A."/>
            <person name="Henrissat B."/>
            <person name="Grigoriev I.V."/>
            <person name="Hibbett D.S."/>
            <person name="Martin F."/>
        </authorList>
    </citation>
    <scope>NUCLEOTIDE SEQUENCE [LARGE SCALE GENOMIC DNA]</scope>
    <source>
        <strain evidence="3">Foug A</strain>
    </source>
</reference>
<feature type="region of interest" description="Disordered" evidence="1">
    <location>
        <begin position="67"/>
        <end position="88"/>
    </location>
</feature>
<proteinExistence type="predicted"/>
<dbReference type="EMBL" id="KN822004">
    <property type="protein sequence ID" value="KIM70553.1"/>
    <property type="molecule type" value="Genomic_DNA"/>
</dbReference>
<evidence type="ECO:0000313" key="2">
    <source>
        <dbReference type="EMBL" id="KIM70553.1"/>
    </source>
</evidence>
<dbReference type="AlphaFoldDB" id="A0A0C3A9Y6"/>
<dbReference type="Proteomes" id="UP000053989">
    <property type="component" value="Unassembled WGS sequence"/>
</dbReference>
<feature type="compositionally biased region" description="Basic residues" evidence="1">
    <location>
        <begin position="78"/>
        <end position="88"/>
    </location>
</feature>
<dbReference type="HOGENOM" id="CLU_2470387_0_0_1"/>
<evidence type="ECO:0000313" key="3">
    <source>
        <dbReference type="Proteomes" id="UP000053989"/>
    </source>
</evidence>
<keyword evidence="3" id="KW-1185">Reference proteome</keyword>
<protein>
    <submittedName>
        <fullName evidence="2">Uncharacterized protein</fullName>
    </submittedName>
</protein>
<gene>
    <name evidence="2" type="ORF">SCLCIDRAFT_154519</name>
</gene>
<dbReference type="InParanoid" id="A0A0C3A9Y6"/>